<proteinExistence type="predicted"/>
<comment type="caution">
    <text evidence="2">The sequence shown here is derived from an EMBL/GenBank/DDBJ whole genome shotgun (WGS) entry which is preliminary data.</text>
</comment>
<accession>A0A2P4R6I4</accession>
<name>A0A2P4R6I4_9LACO</name>
<dbReference type="AlphaFoldDB" id="A0A2P4R6I4"/>
<evidence type="ECO:0000256" key="1">
    <source>
        <dbReference type="SAM" id="Phobius"/>
    </source>
</evidence>
<keyword evidence="1" id="KW-1133">Transmembrane helix</keyword>
<keyword evidence="1" id="KW-0472">Membrane</keyword>
<gene>
    <name evidence="2" type="ORF">C2R26_06105</name>
</gene>
<protein>
    <submittedName>
        <fullName evidence="2">Uncharacterized protein</fullName>
    </submittedName>
</protein>
<dbReference type="EMBL" id="PPWZ01000040">
    <property type="protein sequence ID" value="POH36858.1"/>
    <property type="molecule type" value="Genomic_DNA"/>
</dbReference>
<sequence length="117" mass="13961">MNLSNVVFTELYGGILLILITGIIAVLFVNDFIRKRMVLECRKVLRNKERIFKIAVDNETANYLINNSNQELYRVDENISKKNNVIRYKLCLKKKSFDFYLKKENLWNYKVIAIKMY</sequence>
<organism evidence="2">
    <name type="scientific">Companilactobacillus formosensis</name>
    <dbReference type="NCBI Taxonomy" id="1617889"/>
    <lineage>
        <taxon>Bacteria</taxon>
        <taxon>Bacillati</taxon>
        <taxon>Bacillota</taxon>
        <taxon>Bacilli</taxon>
        <taxon>Lactobacillales</taxon>
        <taxon>Lactobacillaceae</taxon>
        <taxon>Companilactobacillus</taxon>
    </lineage>
</organism>
<reference evidence="2" key="1">
    <citation type="submission" date="2018-01" db="EMBL/GenBank/DDBJ databases">
        <title>Genome sequnecing of Lactobacillus formosensis KACC 18721.</title>
        <authorList>
            <person name="Kim S.-J."/>
            <person name="Heo J."/>
        </authorList>
    </citation>
    <scope>NUCLEOTIDE SEQUENCE</scope>
    <source>
        <strain evidence="2">KACC 18721</strain>
    </source>
</reference>
<keyword evidence="1" id="KW-0812">Transmembrane</keyword>
<evidence type="ECO:0000313" key="2">
    <source>
        <dbReference type="EMBL" id="POH36858.1"/>
    </source>
</evidence>
<feature type="transmembrane region" description="Helical" evidence="1">
    <location>
        <begin position="12"/>
        <end position="33"/>
    </location>
</feature>